<sequence length="583" mass="64617">MDDPLRPNKADYDRVLFQRFQAWSSYLEFPDASSLLPWECFNLKGLLQRMPSFLGCSLLFEDARIPLSLVEKGSREGQYGLISSCRSIWRTTASPEQCSLKPKALPTQLVVGVQSSLSVYLSDSAPLTEWPGTRGISGQDEGNYLAVLFLAWAYILSARWAELMERVPGCRTEDCQLDGKPNDQYAAVIGLGYPADSDEAGWWAAILSGSHHSGTVEHNQRTYLSPWSVRIAETSRIAVADYCPSVAGIERPPPPSSCTALGYLSRLCARHRLYGQCSAALAAVLYVPFLRGKAISLPVPRQVLQPQAKPTQPIDKDLLIAEHGRLLPYYMTLSTNVWGMRSLLCSTFFNADIACNLVIIDPLLQANDMPALVRIFARRAPRLGSLWLGAVIVDMAKSTLRDVRNGLTALDLSAAAWTGTDQSYITLKSRPSDGTTIRREDECRLLFLTGCDGFTRAPIYPWKPFGTTLLCDTEPQVQQHADCGCHGLVPDEYSNALDTHDGHEQQEQQQQQHAFTTMQEIDQYSSESLSEAATRGIFNWLRSTGYPADEKPIYQHSWIDLESSDEEGDDEAGAEIDSDSVGE</sequence>
<feature type="compositionally biased region" description="Acidic residues" evidence="1">
    <location>
        <begin position="562"/>
        <end position="583"/>
    </location>
</feature>
<feature type="region of interest" description="Disordered" evidence="1">
    <location>
        <begin position="494"/>
        <end position="513"/>
    </location>
</feature>
<evidence type="ECO:0000313" key="3">
    <source>
        <dbReference type="Proteomes" id="UP000248340"/>
    </source>
</evidence>
<dbReference type="GeneID" id="37143598"/>
<dbReference type="STRING" id="1448315.A0A319CXV3"/>
<feature type="region of interest" description="Disordered" evidence="1">
    <location>
        <begin position="559"/>
        <end position="583"/>
    </location>
</feature>
<evidence type="ECO:0000256" key="1">
    <source>
        <dbReference type="SAM" id="MobiDB-lite"/>
    </source>
</evidence>
<evidence type="ECO:0000313" key="2">
    <source>
        <dbReference type="EMBL" id="PYH80478.1"/>
    </source>
</evidence>
<dbReference type="OrthoDB" id="3549294at2759"/>
<organism evidence="2 3">
    <name type="scientific">Aspergillus uvarum CBS 121591</name>
    <dbReference type="NCBI Taxonomy" id="1448315"/>
    <lineage>
        <taxon>Eukaryota</taxon>
        <taxon>Fungi</taxon>
        <taxon>Dikarya</taxon>
        <taxon>Ascomycota</taxon>
        <taxon>Pezizomycotina</taxon>
        <taxon>Eurotiomycetes</taxon>
        <taxon>Eurotiomycetidae</taxon>
        <taxon>Eurotiales</taxon>
        <taxon>Aspergillaceae</taxon>
        <taxon>Aspergillus</taxon>
        <taxon>Aspergillus subgen. Circumdati</taxon>
    </lineage>
</organism>
<dbReference type="RefSeq" id="XP_025490678.1">
    <property type="nucleotide sequence ID" value="XM_025640856.1"/>
</dbReference>
<dbReference type="EMBL" id="KZ821709">
    <property type="protein sequence ID" value="PYH80478.1"/>
    <property type="molecule type" value="Genomic_DNA"/>
</dbReference>
<dbReference type="AlphaFoldDB" id="A0A319CXV3"/>
<protein>
    <submittedName>
        <fullName evidence="2">Uncharacterized protein</fullName>
    </submittedName>
</protein>
<gene>
    <name evidence="2" type="ORF">BO82DRAFT_433275</name>
</gene>
<reference evidence="2 3" key="1">
    <citation type="submission" date="2016-12" db="EMBL/GenBank/DDBJ databases">
        <title>The genomes of Aspergillus section Nigri reveals drivers in fungal speciation.</title>
        <authorList>
            <consortium name="DOE Joint Genome Institute"/>
            <person name="Vesth T.C."/>
            <person name="Nybo J."/>
            <person name="Theobald S."/>
            <person name="Brandl J."/>
            <person name="Frisvad J.C."/>
            <person name="Nielsen K.F."/>
            <person name="Lyhne E.K."/>
            <person name="Kogle M.E."/>
            <person name="Kuo A."/>
            <person name="Riley R."/>
            <person name="Clum A."/>
            <person name="Nolan M."/>
            <person name="Lipzen A."/>
            <person name="Salamov A."/>
            <person name="Henrissat B."/>
            <person name="Wiebenga A."/>
            <person name="De Vries R.P."/>
            <person name="Grigoriev I.V."/>
            <person name="Mortensen U.H."/>
            <person name="Andersen M.R."/>
            <person name="Baker S.E."/>
        </authorList>
    </citation>
    <scope>NUCLEOTIDE SEQUENCE [LARGE SCALE GENOMIC DNA]</scope>
    <source>
        <strain evidence="2 3">CBS 121591</strain>
    </source>
</reference>
<name>A0A319CXV3_9EURO</name>
<dbReference type="VEuPathDB" id="FungiDB:BO82DRAFT_433275"/>
<keyword evidence="3" id="KW-1185">Reference proteome</keyword>
<proteinExistence type="predicted"/>
<accession>A0A319CXV3</accession>
<dbReference type="Proteomes" id="UP000248340">
    <property type="component" value="Unassembled WGS sequence"/>
</dbReference>